<sequence length="225" mass="25046">MHRYDRHFELSDFTNHDQEKLKNASLLIVGAGGLGSPLFSYLIGAGIGKITIYEPDTVSYSNLHRQTIYSTEDVGKLKSEICEAEARKKNTDCVLIAISEYFALDTVPIGFFDLIIASPDNYDARIAADQFAAKHHIPIIHGAVQEYQGYLMILESHSSLRYRDIFPTPMVKTKQSKGILGPVAGIIGSHMALKAIQILRETENISSTLWDFDLLELKTSKIALS</sequence>
<evidence type="ECO:0000313" key="1">
    <source>
        <dbReference type="EMBL" id="QZE15648.1"/>
    </source>
</evidence>
<dbReference type="Proteomes" id="UP000826212">
    <property type="component" value="Chromosome"/>
</dbReference>
<protein>
    <submittedName>
        <fullName evidence="1">HesA/MoeB/ThiF family protein</fullName>
    </submittedName>
</protein>
<proteinExistence type="predicted"/>
<accession>A0AC61NIT3</accession>
<reference evidence="1" key="1">
    <citation type="submission" date="2021-08" db="EMBL/GenBank/DDBJ databases">
        <title>Novel anaerobic bacterium isolated from sea squirt in East Sea, Republic of Korea.</title>
        <authorList>
            <person name="Nguyen T.H."/>
            <person name="Li Z."/>
            <person name="Lee Y.-J."/>
            <person name="Ko J."/>
            <person name="Kim S.-G."/>
        </authorList>
    </citation>
    <scope>NUCLEOTIDE SEQUENCE</scope>
    <source>
        <strain evidence="1">KCTC 25031</strain>
    </source>
</reference>
<name>A0AC61NIT3_9BACT</name>
<evidence type="ECO:0000313" key="2">
    <source>
        <dbReference type="Proteomes" id="UP000826212"/>
    </source>
</evidence>
<keyword evidence="2" id="KW-1185">Reference proteome</keyword>
<organism evidence="1 2">
    <name type="scientific">Halosquirtibacter laminarini</name>
    <dbReference type="NCBI Taxonomy" id="3374600"/>
    <lineage>
        <taxon>Bacteria</taxon>
        <taxon>Pseudomonadati</taxon>
        <taxon>Bacteroidota</taxon>
        <taxon>Bacteroidia</taxon>
        <taxon>Marinilabiliales</taxon>
        <taxon>Prolixibacteraceae</taxon>
        <taxon>Halosquirtibacter</taxon>
    </lineage>
</organism>
<gene>
    <name evidence="1" type="ORF">K4L44_07390</name>
</gene>
<dbReference type="EMBL" id="CP081303">
    <property type="protein sequence ID" value="QZE15648.1"/>
    <property type="molecule type" value="Genomic_DNA"/>
</dbReference>